<comment type="caution">
    <text evidence="2">The sequence shown here is derived from an EMBL/GenBank/DDBJ whole genome shotgun (WGS) entry which is preliminary data.</text>
</comment>
<feature type="region of interest" description="Disordered" evidence="1">
    <location>
        <begin position="230"/>
        <end position="256"/>
    </location>
</feature>
<dbReference type="Proteomes" id="UP000632498">
    <property type="component" value="Unassembled WGS sequence"/>
</dbReference>
<evidence type="ECO:0000313" key="2">
    <source>
        <dbReference type="EMBL" id="GGF56159.1"/>
    </source>
</evidence>
<feature type="region of interest" description="Disordered" evidence="1">
    <location>
        <begin position="1"/>
        <end position="20"/>
    </location>
</feature>
<feature type="region of interest" description="Disordered" evidence="1">
    <location>
        <begin position="169"/>
        <end position="216"/>
    </location>
</feature>
<keyword evidence="3" id="KW-1185">Reference proteome</keyword>
<dbReference type="EMBL" id="BMHV01000004">
    <property type="protein sequence ID" value="GGF56159.1"/>
    <property type="molecule type" value="Genomic_DNA"/>
</dbReference>
<accession>A0A917BSV1</accession>
<dbReference type="RefSeq" id="WP_188661671.1">
    <property type="nucleotide sequence ID" value="NZ_BMHV01000004.1"/>
</dbReference>
<protein>
    <submittedName>
        <fullName evidence="2">Uncharacterized protein</fullName>
    </submittedName>
</protein>
<reference evidence="2" key="1">
    <citation type="journal article" date="2014" name="Int. J. Syst. Evol. Microbiol.">
        <title>Complete genome sequence of Corynebacterium casei LMG S-19264T (=DSM 44701T), isolated from a smear-ripened cheese.</title>
        <authorList>
            <consortium name="US DOE Joint Genome Institute (JGI-PGF)"/>
            <person name="Walter F."/>
            <person name="Albersmeier A."/>
            <person name="Kalinowski J."/>
            <person name="Ruckert C."/>
        </authorList>
    </citation>
    <scope>NUCLEOTIDE SEQUENCE</scope>
    <source>
        <strain evidence="2">CGMCC 1.15254</strain>
    </source>
</reference>
<organism evidence="2 3">
    <name type="scientific">Terasakiella brassicae</name>
    <dbReference type="NCBI Taxonomy" id="1634917"/>
    <lineage>
        <taxon>Bacteria</taxon>
        <taxon>Pseudomonadati</taxon>
        <taxon>Pseudomonadota</taxon>
        <taxon>Alphaproteobacteria</taxon>
        <taxon>Rhodospirillales</taxon>
        <taxon>Terasakiellaceae</taxon>
        <taxon>Terasakiella</taxon>
    </lineage>
</organism>
<evidence type="ECO:0000256" key="1">
    <source>
        <dbReference type="SAM" id="MobiDB-lite"/>
    </source>
</evidence>
<dbReference type="AlphaFoldDB" id="A0A917BSV1"/>
<name>A0A917BSV1_9PROT</name>
<gene>
    <name evidence="2" type="ORF">GCM10011332_07060</name>
</gene>
<feature type="compositionally biased region" description="Polar residues" evidence="1">
    <location>
        <begin position="194"/>
        <end position="214"/>
    </location>
</feature>
<proteinExistence type="predicted"/>
<sequence length="550" mass="58737">MTSVAPPPPPPPPSAGGSAAQLTVTLPPANVASLELSKLALDSLINGLVKQTTTQGNLQVQTNLGLLQFKAPFALPEDTQATFRLVQKVPNIQLQLVGVNNKPVSPNIPAAKVATFATQTSLTPQTQTALPPSALNANATGAGPATLLSLNSATGFRAFVLTPSQAQGFTSGAASPSNMQGQINPPSPNMSPMAATSSNTPTGAPSASGQNSHPMVQPGNDLKVRLLSVQQEQQGGKSFAQSPQNQNLTSTTTAGSPAKTNTVIIQGTIMGNTAQGQPVVKTAQGLIALDIKAKMPEGTQVKLEILSATRPDPQAHAKPVLNELKLEQGVGKNWPTLEEIDKILTQSNPAAADNLHQAMIPKADHRLAANMIFFLKALGRGNFKNWADDKVMKALSKARPDLLKKLENDFTQISDKIKTPSSTDWKIAYIPLQDNGQINQIRLAERDHKDEKEDGKEDPGVRFVIDLHLSRLGAMQLDGLTKESNRMFDLIIRTHKPLAGFIRRDILEIYENAMDTIGFDGKLSFQVTPNFIEVDGVDLTSTELNLGMLV</sequence>
<evidence type="ECO:0000313" key="3">
    <source>
        <dbReference type="Proteomes" id="UP000632498"/>
    </source>
</evidence>
<reference evidence="2" key="2">
    <citation type="submission" date="2020-09" db="EMBL/GenBank/DDBJ databases">
        <authorList>
            <person name="Sun Q."/>
            <person name="Zhou Y."/>
        </authorList>
    </citation>
    <scope>NUCLEOTIDE SEQUENCE</scope>
    <source>
        <strain evidence="2">CGMCC 1.15254</strain>
    </source>
</reference>
<feature type="compositionally biased region" description="Pro residues" evidence="1">
    <location>
        <begin position="1"/>
        <end position="14"/>
    </location>
</feature>
<feature type="compositionally biased region" description="Polar residues" evidence="1">
    <location>
        <begin position="169"/>
        <end position="184"/>
    </location>
</feature>